<dbReference type="PROSITE" id="PS50181">
    <property type="entry name" value="FBOX"/>
    <property type="match status" value="1"/>
</dbReference>
<name>A0A6A5YUM1_9PLEO</name>
<reference evidence="2" key="1">
    <citation type="journal article" date="2020" name="Stud. Mycol.">
        <title>101 Dothideomycetes genomes: a test case for predicting lifestyles and emergence of pathogens.</title>
        <authorList>
            <person name="Haridas S."/>
            <person name="Albert R."/>
            <person name="Binder M."/>
            <person name="Bloem J."/>
            <person name="Labutti K."/>
            <person name="Salamov A."/>
            <person name="Andreopoulos B."/>
            <person name="Baker S."/>
            <person name="Barry K."/>
            <person name="Bills G."/>
            <person name="Bluhm B."/>
            <person name="Cannon C."/>
            <person name="Castanera R."/>
            <person name="Culley D."/>
            <person name="Daum C."/>
            <person name="Ezra D."/>
            <person name="Gonzalez J."/>
            <person name="Henrissat B."/>
            <person name="Kuo A."/>
            <person name="Liang C."/>
            <person name="Lipzen A."/>
            <person name="Lutzoni F."/>
            <person name="Magnuson J."/>
            <person name="Mondo S."/>
            <person name="Nolan M."/>
            <person name="Ohm R."/>
            <person name="Pangilinan J."/>
            <person name="Park H.-J."/>
            <person name="Ramirez L."/>
            <person name="Alfaro M."/>
            <person name="Sun H."/>
            <person name="Tritt A."/>
            <person name="Yoshinaga Y."/>
            <person name="Zwiers L.-H."/>
            <person name="Turgeon B."/>
            <person name="Goodwin S."/>
            <person name="Spatafora J."/>
            <person name="Crous P."/>
            <person name="Grigoriev I."/>
        </authorList>
    </citation>
    <scope>NUCLEOTIDE SEQUENCE</scope>
    <source>
        <strain evidence="2">CBS 627.86</strain>
    </source>
</reference>
<gene>
    <name evidence="2" type="ORF">BDV96DRAFT_202321</name>
</gene>
<sequence length="488" mass="55715">MPSRLPAELRLAVLEQLEPEDCFNFAITSKESWRISESLVRKHGKLFEELRVVETVRGERTVWNLLDRILDDPSTAKYVREIQLDVDRALCYDLGVQDPILLTRESARLPSETAARYDKACEEFCYDWFWDVPTINGELATGPDASPEFVNAKGSDSAVIATLLSMLPKLHTLRYTAGGEDYWLLHAFRCVARDVGPALPFQSLRNVSIAHYGTEGCMRWAWVHCIIRIPSMRSFTGNMIGGCWDEFPDDEDLLRSPPDLSGVTDLTFGYSNVEALAMDAIVRQCRDLKTFRYSNGGSSVAFEAYDPRYFIYRLWQYRSNTLEQLILEDDSDENRAEDTEAPLSIHPVYSLRTFEKLKSFACDLKDIVTGNEKDIMKELKKEEFQHEGITINTNNCACIFNVRALFPKSLEELHIGCNDFQLSLEDRIALLYEVLKSKERVLPNLKLVYLPVQESAELEEFKARAAAAGVEYKPISLVGKYDDIYRSV</sequence>
<protein>
    <recommendedName>
        <fullName evidence="1">F-box domain-containing protein</fullName>
    </recommendedName>
</protein>
<proteinExistence type="predicted"/>
<dbReference type="InterPro" id="IPR001810">
    <property type="entry name" value="F-box_dom"/>
</dbReference>
<feature type="domain" description="F-box" evidence="1">
    <location>
        <begin position="1"/>
        <end position="50"/>
    </location>
</feature>
<evidence type="ECO:0000259" key="1">
    <source>
        <dbReference type="PROSITE" id="PS50181"/>
    </source>
</evidence>
<evidence type="ECO:0000313" key="3">
    <source>
        <dbReference type="Proteomes" id="UP000799770"/>
    </source>
</evidence>
<accession>A0A6A5YUM1</accession>
<keyword evidence="3" id="KW-1185">Reference proteome</keyword>
<evidence type="ECO:0000313" key="2">
    <source>
        <dbReference type="EMBL" id="KAF2110464.1"/>
    </source>
</evidence>
<dbReference type="AlphaFoldDB" id="A0A6A5YUM1"/>
<dbReference type="Proteomes" id="UP000799770">
    <property type="component" value="Unassembled WGS sequence"/>
</dbReference>
<dbReference type="OrthoDB" id="5304354at2759"/>
<dbReference type="EMBL" id="ML977338">
    <property type="protein sequence ID" value="KAF2110464.1"/>
    <property type="molecule type" value="Genomic_DNA"/>
</dbReference>
<organism evidence="2 3">
    <name type="scientific">Lophiotrema nucula</name>
    <dbReference type="NCBI Taxonomy" id="690887"/>
    <lineage>
        <taxon>Eukaryota</taxon>
        <taxon>Fungi</taxon>
        <taxon>Dikarya</taxon>
        <taxon>Ascomycota</taxon>
        <taxon>Pezizomycotina</taxon>
        <taxon>Dothideomycetes</taxon>
        <taxon>Pleosporomycetidae</taxon>
        <taxon>Pleosporales</taxon>
        <taxon>Lophiotremataceae</taxon>
        <taxon>Lophiotrema</taxon>
    </lineage>
</organism>